<proteinExistence type="predicted"/>
<evidence type="ECO:0000313" key="1">
    <source>
        <dbReference type="EMBL" id="OUL59712.1"/>
    </source>
</evidence>
<sequence length="143" mass="15760">MILALRSGYYSFVLSEALEHNLATSNTIEVITPVMLPFLLAEHNLVDIYQQNHTKAVLELAKRVNAQGVIPSTAEGIEPTRRELQASVQLSAQLIDVESKAIVMSSKIADSSMFSNVRDLIAFNATKLMSDLDKAFIKLNAIQ</sequence>
<evidence type="ECO:0000313" key="2">
    <source>
        <dbReference type="Proteomes" id="UP000194841"/>
    </source>
</evidence>
<gene>
    <name evidence="1" type="ORF">B1199_05695</name>
</gene>
<comment type="caution">
    <text evidence="1">The sequence shown here is derived from an EMBL/GenBank/DDBJ whole genome shotgun (WGS) entry which is preliminary data.</text>
</comment>
<accession>A0A244CVR0</accession>
<name>A0A244CVR0_PSEDV</name>
<organism evidence="1 2">
    <name type="scientific">Pseudoalteromonas ulvae</name>
    <dbReference type="NCBI Taxonomy" id="107327"/>
    <lineage>
        <taxon>Bacteria</taxon>
        <taxon>Pseudomonadati</taxon>
        <taxon>Pseudomonadota</taxon>
        <taxon>Gammaproteobacteria</taxon>
        <taxon>Alteromonadales</taxon>
        <taxon>Pseudoalteromonadaceae</taxon>
        <taxon>Pseudoalteromonas</taxon>
    </lineage>
</organism>
<dbReference type="Proteomes" id="UP000194841">
    <property type="component" value="Unassembled WGS sequence"/>
</dbReference>
<dbReference type="EMBL" id="MWPV01000001">
    <property type="protein sequence ID" value="OUL59712.1"/>
    <property type="molecule type" value="Genomic_DNA"/>
</dbReference>
<dbReference type="AlphaFoldDB" id="A0A244CVR0"/>
<keyword evidence="2" id="KW-1185">Reference proteome</keyword>
<reference evidence="1 2" key="1">
    <citation type="submission" date="2017-02" db="EMBL/GenBank/DDBJ databases">
        <title>Pseudoalteromonas ulvae TC14 Genome.</title>
        <authorList>
            <person name="Molmeret M."/>
        </authorList>
    </citation>
    <scope>NUCLEOTIDE SEQUENCE [LARGE SCALE GENOMIC DNA]</scope>
    <source>
        <strain evidence="1">TC14</strain>
    </source>
</reference>
<protein>
    <submittedName>
        <fullName evidence="1">Uncharacterized protein</fullName>
    </submittedName>
</protein>